<feature type="binding site" evidence="15">
    <location>
        <begin position="296"/>
        <end position="302"/>
    </location>
    <ligand>
        <name>NADP(+)</name>
        <dbReference type="ChEBI" id="CHEBI:58349"/>
    </ligand>
</feature>
<evidence type="ECO:0000256" key="14">
    <source>
        <dbReference type="PIRSR" id="PIRSR006769-1"/>
    </source>
</evidence>
<comment type="catalytic activity">
    <reaction evidence="13">
        <text>2,5-diamino-6-hydroxy-4-(5-phosphoribosylamino)-pyrimidine + H2O + H(+) = 5-amino-6-(5-phospho-D-ribosylamino)uracil + NH4(+)</text>
        <dbReference type="Rhea" id="RHEA:21868"/>
        <dbReference type="ChEBI" id="CHEBI:15377"/>
        <dbReference type="ChEBI" id="CHEBI:15378"/>
        <dbReference type="ChEBI" id="CHEBI:28938"/>
        <dbReference type="ChEBI" id="CHEBI:58453"/>
        <dbReference type="ChEBI" id="CHEBI:58614"/>
        <dbReference type="EC" id="3.5.4.26"/>
    </reaction>
</comment>
<dbReference type="PROSITE" id="PS51747">
    <property type="entry name" value="CYT_DCMP_DEAMINASES_2"/>
    <property type="match status" value="1"/>
</dbReference>
<dbReference type="GO" id="GO:0050661">
    <property type="term" value="F:NADP binding"/>
    <property type="evidence" value="ECO:0007669"/>
    <property type="project" value="InterPro"/>
</dbReference>
<feature type="binding site" evidence="15">
    <location>
        <position position="173"/>
    </location>
    <ligand>
        <name>NADP(+)</name>
        <dbReference type="ChEBI" id="CHEBI:58349"/>
    </ligand>
</feature>
<feature type="binding site" evidence="15">
    <location>
        <position position="199"/>
    </location>
    <ligand>
        <name>NADP(+)</name>
        <dbReference type="ChEBI" id="CHEBI:58349"/>
    </ligand>
</feature>
<dbReference type="Pfam" id="PF00383">
    <property type="entry name" value="dCMP_cyt_deam_1"/>
    <property type="match status" value="1"/>
</dbReference>
<feature type="binding site" evidence="15">
    <location>
        <position position="187"/>
    </location>
    <ligand>
        <name>substrate</name>
    </ligand>
</feature>
<dbReference type="PANTHER" id="PTHR38011">
    <property type="entry name" value="DIHYDROFOLATE REDUCTASE FAMILY PROTEIN (AFU_ORTHOLOGUE AFUA_8G06820)"/>
    <property type="match status" value="1"/>
</dbReference>
<dbReference type="PANTHER" id="PTHR38011:SF7">
    <property type="entry name" value="2,5-DIAMINO-6-RIBOSYLAMINO-4(3H)-PYRIMIDINONE 5'-PHOSPHATE REDUCTASE"/>
    <property type="match status" value="1"/>
</dbReference>
<dbReference type="GO" id="GO:0008703">
    <property type="term" value="F:5-amino-6-(5-phosphoribosylamino)uracil reductase activity"/>
    <property type="evidence" value="ECO:0007669"/>
    <property type="project" value="UniProtKB-EC"/>
</dbReference>
<keyword evidence="11 13" id="KW-0560">Oxidoreductase</keyword>
<dbReference type="NCBIfam" id="TIGR00326">
    <property type="entry name" value="eubact_ribD"/>
    <property type="match status" value="1"/>
</dbReference>
<comment type="caution">
    <text evidence="18">The sequence shown here is derived from an EMBL/GenBank/DDBJ whole genome shotgun (WGS) entry which is preliminary data.</text>
</comment>
<keyword evidence="6 13" id="KW-0686">Riboflavin biosynthesis</keyword>
<keyword evidence="10 13" id="KW-0521">NADP</keyword>
<dbReference type="GO" id="GO:0008835">
    <property type="term" value="F:diaminohydroxyphosphoribosylaminopyrimidine deaminase activity"/>
    <property type="evidence" value="ECO:0007669"/>
    <property type="project" value="UniProtKB-EC"/>
</dbReference>
<feature type="binding site" evidence="16">
    <location>
        <position position="78"/>
    </location>
    <ligand>
        <name>Zn(2+)</name>
        <dbReference type="ChEBI" id="CHEBI:29105"/>
        <note>catalytic</note>
    </ligand>
</feature>
<keyword evidence="8 13" id="KW-0378">Hydrolase</keyword>
<evidence type="ECO:0000259" key="17">
    <source>
        <dbReference type="PROSITE" id="PS51747"/>
    </source>
</evidence>
<evidence type="ECO:0000313" key="18">
    <source>
        <dbReference type="EMBL" id="PUB18790.1"/>
    </source>
</evidence>
<accession>A0A2T6KQF5</accession>
<evidence type="ECO:0000256" key="5">
    <source>
        <dbReference type="ARBA" id="ARBA00007417"/>
    </source>
</evidence>
<keyword evidence="9 13" id="KW-0862">Zinc</keyword>
<dbReference type="EC" id="1.1.1.193" evidence="13"/>
<dbReference type="PIRSF" id="PIRSF006769">
    <property type="entry name" value="RibD"/>
    <property type="match status" value="1"/>
</dbReference>
<comment type="function">
    <text evidence="1 13">Converts 2,5-diamino-6-(ribosylamino)-4(3h)-pyrimidinone 5'-phosphate into 5-amino-6-(ribosylamino)-2,4(1h,3h)-pyrimidinedione 5'-phosphate.</text>
</comment>
<feature type="active site" description="Proton donor" evidence="14">
    <location>
        <position position="55"/>
    </location>
</feature>
<evidence type="ECO:0000313" key="19">
    <source>
        <dbReference type="Proteomes" id="UP000244523"/>
    </source>
</evidence>
<sequence>MTQATDARFMALALGLGRRGMGRVWPNPAVGCVIVKDGTIVGRGYTADGGRPHAEPIALAQAGASARGADVYVTLEPCAHHGETPPCADALIAAQVSRVVIATTDPDPRVAGRGIAMLRQAGITVETGVLETQAQQDHAGFFLRVTRNCPFLTLKLAGTLDGRIATASGESQWITGPEARRAVHMMRARHDAVLVGAGTVRADDPSLTVRGLGITRHPVRVVASRTAQIPATGQMAASANDVPVWLCHGPGADISAWEAQGARGLECAVRSGEIDPVSMMGALADQGITRVFCEGGGMLAASLLAADLVDELVVFTAGLAIGAEGTPALGPMGVDRLAAAPGFALKDVRRIGADIQHRWVRRASAPEVGIAGKKPL</sequence>
<feature type="binding site" evidence="15">
    <location>
        <position position="294"/>
    </location>
    <ligand>
        <name>substrate</name>
    </ligand>
</feature>
<dbReference type="RefSeq" id="WP_375342456.1">
    <property type="nucleotide sequence ID" value="NZ_QBUD01000001.1"/>
</dbReference>
<feature type="binding site" evidence="16">
    <location>
        <position position="87"/>
    </location>
    <ligand>
        <name>Zn(2+)</name>
        <dbReference type="ChEBI" id="CHEBI:29105"/>
        <note>catalytic</note>
    </ligand>
</feature>
<dbReference type="Gene3D" id="3.40.140.10">
    <property type="entry name" value="Cytidine Deaminase, domain 2"/>
    <property type="match status" value="1"/>
</dbReference>
<evidence type="ECO:0000256" key="6">
    <source>
        <dbReference type="ARBA" id="ARBA00022619"/>
    </source>
</evidence>
<dbReference type="InterPro" id="IPR011549">
    <property type="entry name" value="RibD_C"/>
</dbReference>
<dbReference type="EC" id="3.5.4.26" evidence="13"/>
<dbReference type="InterPro" id="IPR002734">
    <property type="entry name" value="RibDG_C"/>
</dbReference>
<dbReference type="InterPro" id="IPR004794">
    <property type="entry name" value="Eubact_RibD"/>
</dbReference>
<evidence type="ECO:0000256" key="12">
    <source>
        <dbReference type="ARBA" id="ARBA00023268"/>
    </source>
</evidence>
<keyword evidence="12" id="KW-0511">Multifunctional enzyme</keyword>
<comment type="similarity">
    <text evidence="4 13">In the N-terminal section; belongs to the cytidine and deoxycytidylate deaminase family.</text>
</comment>
<comment type="pathway">
    <text evidence="3 13">Cofactor biosynthesis; riboflavin biosynthesis; 5-amino-6-(D-ribitylamino)uracil from GTP: step 3/4.</text>
</comment>
<dbReference type="InterPro" id="IPR050765">
    <property type="entry name" value="Riboflavin_Biosynth_HTPR"/>
</dbReference>
<feature type="binding site" evidence="16">
    <location>
        <position position="53"/>
    </location>
    <ligand>
        <name>Zn(2+)</name>
        <dbReference type="ChEBI" id="CHEBI:29105"/>
        <note>catalytic</note>
    </ligand>
</feature>
<dbReference type="GO" id="GO:0008270">
    <property type="term" value="F:zinc ion binding"/>
    <property type="evidence" value="ECO:0007669"/>
    <property type="project" value="InterPro"/>
</dbReference>
<feature type="binding site" evidence="15">
    <location>
        <position position="157"/>
    </location>
    <ligand>
        <name>NADP(+)</name>
        <dbReference type="ChEBI" id="CHEBI:58349"/>
    </ligand>
</feature>
<proteinExistence type="inferred from homology"/>
<keyword evidence="7 13" id="KW-0479">Metal-binding</keyword>
<comment type="pathway">
    <text evidence="2 13">Cofactor biosynthesis; riboflavin biosynthesis; 5-amino-6-(D-ribitylamino)uracil from GTP: step 2/4.</text>
</comment>
<organism evidence="18 19">
    <name type="scientific">Yoonia sediminilitoris</name>
    <dbReference type="NCBI Taxonomy" id="1286148"/>
    <lineage>
        <taxon>Bacteria</taxon>
        <taxon>Pseudomonadati</taxon>
        <taxon>Pseudomonadota</taxon>
        <taxon>Alphaproteobacteria</taxon>
        <taxon>Rhodobacterales</taxon>
        <taxon>Paracoccaceae</taxon>
        <taxon>Yoonia</taxon>
    </lineage>
</organism>
<evidence type="ECO:0000256" key="16">
    <source>
        <dbReference type="PIRSR" id="PIRSR006769-3"/>
    </source>
</evidence>
<comment type="catalytic activity">
    <reaction evidence="13">
        <text>5-amino-6-(5-phospho-D-ribitylamino)uracil + NADP(+) = 5-amino-6-(5-phospho-D-ribosylamino)uracil + NADPH + H(+)</text>
        <dbReference type="Rhea" id="RHEA:17845"/>
        <dbReference type="ChEBI" id="CHEBI:15378"/>
        <dbReference type="ChEBI" id="CHEBI:57783"/>
        <dbReference type="ChEBI" id="CHEBI:58349"/>
        <dbReference type="ChEBI" id="CHEBI:58421"/>
        <dbReference type="ChEBI" id="CHEBI:58453"/>
        <dbReference type="EC" id="1.1.1.193"/>
    </reaction>
</comment>
<evidence type="ECO:0000256" key="11">
    <source>
        <dbReference type="ARBA" id="ARBA00023002"/>
    </source>
</evidence>
<gene>
    <name evidence="18" type="ORF">C8N45_101377</name>
</gene>
<dbReference type="SUPFAM" id="SSF53927">
    <property type="entry name" value="Cytidine deaminase-like"/>
    <property type="match status" value="1"/>
</dbReference>
<dbReference type="InterPro" id="IPR024072">
    <property type="entry name" value="DHFR-like_dom_sf"/>
</dbReference>
<feature type="binding site" evidence="15">
    <location>
        <position position="210"/>
    </location>
    <ligand>
        <name>substrate</name>
    </ligand>
</feature>
<name>A0A2T6KQF5_9RHOB</name>
<dbReference type="NCBIfam" id="TIGR00227">
    <property type="entry name" value="ribD_Cterm"/>
    <property type="match status" value="1"/>
</dbReference>
<evidence type="ECO:0000256" key="1">
    <source>
        <dbReference type="ARBA" id="ARBA00002151"/>
    </source>
</evidence>
<protein>
    <recommendedName>
        <fullName evidence="13">Riboflavin biosynthesis protein RibD</fullName>
    </recommendedName>
    <domain>
        <recommendedName>
            <fullName evidence="13">Diaminohydroxyphosphoribosylaminopyrimidine deaminase</fullName>
            <shortName evidence="13">DRAP deaminase</shortName>
            <ecNumber evidence="13">3.5.4.26</ecNumber>
        </recommendedName>
        <alternativeName>
            <fullName evidence="13">Riboflavin-specific deaminase</fullName>
        </alternativeName>
    </domain>
    <domain>
        <recommendedName>
            <fullName evidence="13">5-amino-6-(5-phosphoribosylamino)uracil reductase</fullName>
            <ecNumber evidence="13">1.1.1.193</ecNumber>
        </recommendedName>
        <alternativeName>
            <fullName evidence="13">HTP reductase</fullName>
        </alternativeName>
    </domain>
</protein>
<evidence type="ECO:0000256" key="4">
    <source>
        <dbReference type="ARBA" id="ARBA00005259"/>
    </source>
</evidence>
<dbReference type="GO" id="GO:0009231">
    <property type="term" value="P:riboflavin biosynthetic process"/>
    <property type="evidence" value="ECO:0007669"/>
    <property type="project" value="UniProtKB-UniPathway"/>
</dbReference>
<dbReference type="UniPathway" id="UPA00275">
    <property type="reaction ID" value="UER00401"/>
</dbReference>
<dbReference type="SUPFAM" id="SSF53597">
    <property type="entry name" value="Dihydrofolate reductase-like"/>
    <property type="match status" value="1"/>
</dbReference>
<feature type="domain" description="CMP/dCMP-type deaminase" evidence="17">
    <location>
        <begin position="1"/>
        <end position="126"/>
    </location>
</feature>
<dbReference type="Pfam" id="PF01872">
    <property type="entry name" value="RibD_C"/>
    <property type="match status" value="1"/>
</dbReference>
<comment type="cofactor">
    <cofactor evidence="13 16">
        <name>Zn(2+)</name>
        <dbReference type="ChEBI" id="CHEBI:29105"/>
    </cofactor>
    <text evidence="13 16">Binds 1 zinc ion.</text>
</comment>
<dbReference type="PROSITE" id="PS00903">
    <property type="entry name" value="CYT_DCMP_DEAMINASES_1"/>
    <property type="match status" value="1"/>
</dbReference>
<dbReference type="FunFam" id="3.40.140.10:FF:000025">
    <property type="entry name" value="Riboflavin biosynthesis protein RibD"/>
    <property type="match status" value="1"/>
</dbReference>
<dbReference type="InterPro" id="IPR016193">
    <property type="entry name" value="Cytidine_deaminase-like"/>
</dbReference>
<evidence type="ECO:0000256" key="2">
    <source>
        <dbReference type="ARBA" id="ARBA00004882"/>
    </source>
</evidence>
<dbReference type="CDD" id="cd01284">
    <property type="entry name" value="Riboflavin_deaminase-reductase"/>
    <property type="match status" value="1"/>
</dbReference>
<feature type="binding site" evidence="15">
    <location>
        <position position="203"/>
    </location>
    <ligand>
        <name>substrate</name>
    </ligand>
</feature>
<reference evidence="18 19" key="1">
    <citation type="submission" date="2018-04" db="EMBL/GenBank/DDBJ databases">
        <title>Genomic Encyclopedia of Archaeal and Bacterial Type Strains, Phase II (KMG-II): from individual species to whole genera.</title>
        <authorList>
            <person name="Goeker M."/>
        </authorList>
    </citation>
    <scope>NUCLEOTIDE SEQUENCE [LARGE SCALE GENOMIC DNA]</scope>
    <source>
        <strain evidence="18 19">DSM 29955</strain>
    </source>
</reference>
<dbReference type="InterPro" id="IPR002125">
    <property type="entry name" value="CMP_dCMP_dom"/>
</dbReference>
<feature type="binding site" evidence="15">
    <location>
        <position position="171"/>
    </location>
    <ligand>
        <name>substrate</name>
    </ligand>
</feature>
<keyword evidence="19" id="KW-1185">Reference proteome</keyword>
<evidence type="ECO:0000256" key="8">
    <source>
        <dbReference type="ARBA" id="ARBA00022801"/>
    </source>
</evidence>
<evidence type="ECO:0000256" key="7">
    <source>
        <dbReference type="ARBA" id="ARBA00022723"/>
    </source>
</evidence>
<dbReference type="Proteomes" id="UP000244523">
    <property type="component" value="Unassembled WGS sequence"/>
</dbReference>
<comment type="similarity">
    <text evidence="5 13">In the C-terminal section; belongs to the HTP reductase family.</text>
</comment>
<evidence type="ECO:0000256" key="9">
    <source>
        <dbReference type="ARBA" id="ARBA00022833"/>
    </source>
</evidence>
<feature type="binding site" evidence="15">
    <location>
        <position position="207"/>
    </location>
    <ligand>
        <name>substrate</name>
    </ligand>
</feature>
<evidence type="ECO:0000256" key="13">
    <source>
        <dbReference type="PIRNR" id="PIRNR006769"/>
    </source>
</evidence>
<dbReference type="AlphaFoldDB" id="A0A2T6KQF5"/>
<evidence type="ECO:0000256" key="15">
    <source>
        <dbReference type="PIRSR" id="PIRSR006769-2"/>
    </source>
</evidence>
<evidence type="ECO:0000256" key="3">
    <source>
        <dbReference type="ARBA" id="ARBA00004910"/>
    </source>
</evidence>
<dbReference type="Gene3D" id="3.40.430.10">
    <property type="entry name" value="Dihydrofolate Reductase, subunit A"/>
    <property type="match status" value="1"/>
</dbReference>
<dbReference type="EMBL" id="QBUD01000001">
    <property type="protein sequence ID" value="PUB18790.1"/>
    <property type="molecule type" value="Genomic_DNA"/>
</dbReference>
<dbReference type="InterPro" id="IPR016192">
    <property type="entry name" value="APOBEC/CMP_deaminase_Zn-bd"/>
</dbReference>
<evidence type="ECO:0000256" key="10">
    <source>
        <dbReference type="ARBA" id="ARBA00022857"/>
    </source>
</evidence>